<evidence type="ECO:0000256" key="1">
    <source>
        <dbReference type="ARBA" id="ARBA00010879"/>
    </source>
</evidence>
<dbReference type="FunFam" id="3.30.70.270:FF:000020">
    <property type="entry name" value="Transposon Tf2-6 polyprotein-like Protein"/>
    <property type="match status" value="1"/>
</dbReference>
<dbReference type="Proteomes" id="UP001274896">
    <property type="component" value="Unassembled WGS sequence"/>
</dbReference>
<proteinExistence type="inferred from homology"/>
<dbReference type="InterPro" id="IPR043502">
    <property type="entry name" value="DNA/RNA_pol_sf"/>
</dbReference>
<accession>A0AAE0UU32</accession>
<dbReference type="InterPro" id="IPR051320">
    <property type="entry name" value="Viral_Replic_Matur_Polypro"/>
</dbReference>
<dbReference type="Gene3D" id="3.30.70.270">
    <property type="match status" value="2"/>
</dbReference>
<dbReference type="GO" id="GO:0004523">
    <property type="term" value="F:RNA-DNA hybrid ribonuclease activity"/>
    <property type="evidence" value="ECO:0007669"/>
    <property type="project" value="UniProtKB-EC"/>
</dbReference>
<dbReference type="PROSITE" id="PS50878">
    <property type="entry name" value="RT_POL"/>
    <property type="match status" value="1"/>
</dbReference>
<sequence>MNAPAVFQRFIIESLHETLNHYAFIYLDDLLIFSNSLKEHVVHVRRVLQLLLQNCLYVKLKNSQFHVTTFSFLGFVVSWEGLSMDPARVQAVKDWPQPTSLHAVQQFLGFTNFFHRFVKDFSTLASPLCALTKKSWGRFMWTSEAQEAFEALKDRLISTPVLWMPVPSAQFVVEVDASNIGVGAILFQRSGPKGKLHPCANISHHLTAPETTMWGIRSSWLSNWPWRNGDAGWRGSGSHSSSSLITKT</sequence>
<feature type="domain" description="Reverse transcriptase" evidence="3">
    <location>
        <begin position="1"/>
        <end position="77"/>
    </location>
</feature>
<dbReference type="AlphaFoldDB" id="A0AAE0UU32"/>
<gene>
    <name evidence="4" type="ORF">QTP70_012623</name>
</gene>
<evidence type="ECO:0000256" key="2">
    <source>
        <dbReference type="ARBA" id="ARBA00012180"/>
    </source>
</evidence>
<reference evidence="4" key="1">
    <citation type="submission" date="2023-06" db="EMBL/GenBank/DDBJ databases">
        <title>Male Hemibagrus guttatus genome.</title>
        <authorList>
            <person name="Bian C."/>
        </authorList>
    </citation>
    <scope>NUCLEOTIDE SEQUENCE</scope>
    <source>
        <strain evidence="4">Male_cb2023</strain>
        <tissue evidence="4">Muscle</tissue>
    </source>
</reference>
<dbReference type="InterPro" id="IPR043128">
    <property type="entry name" value="Rev_trsase/Diguanyl_cyclase"/>
</dbReference>
<evidence type="ECO:0000259" key="3">
    <source>
        <dbReference type="PROSITE" id="PS50878"/>
    </source>
</evidence>
<name>A0AAE0UU32_9TELE</name>
<evidence type="ECO:0000313" key="5">
    <source>
        <dbReference type="Proteomes" id="UP001274896"/>
    </source>
</evidence>
<dbReference type="EC" id="3.1.26.4" evidence="2"/>
<dbReference type="InterPro" id="IPR041577">
    <property type="entry name" value="RT_RNaseH_2"/>
</dbReference>
<protein>
    <recommendedName>
        <fullName evidence="2">ribonuclease H</fullName>
        <ecNumber evidence="2">3.1.26.4</ecNumber>
    </recommendedName>
</protein>
<dbReference type="PANTHER" id="PTHR33064">
    <property type="entry name" value="POL PROTEIN"/>
    <property type="match status" value="1"/>
</dbReference>
<organism evidence="4 5">
    <name type="scientific">Hemibagrus guttatus</name>
    <dbReference type="NCBI Taxonomy" id="175788"/>
    <lineage>
        <taxon>Eukaryota</taxon>
        <taxon>Metazoa</taxon>
        <taxon>Chordata</taxon>
        <taxon>Craniata</taxon>
        <taxon>Vertebrata</taxon>
        <taxon>Euteleostomi</taxon>
        <taxon>Actinopterygii</taxon>
        <taxon>Neopterygii</taxon>
        <taxon>Teleostei</taxon>
        <taxon>Ostariophysi</taxon>
        <taxon>Siluriformes</taxon>
        <taxon>Bagridae</taxon>
        <taxon>Hemibagrus</taxon>
    </lineage>
</organism>
<evidence type="ECO:0000313" key="4">
    <source>
        <dbReference type="EMBL" id="KAK3517552.1"/>
    </source>
</evidence>
<dbReference type="Pfam" id="PF00078">
    <property type="entry name" value="RVT_1"/>
    <property type="match status" value="1"/>
</dbReference>
<dbReference type="PANTHER" id="PTHR33064:SF37">
    <property type="entry name" value="RIBONUCLEASE H"/>
    <property type="match status" value="1"/>
</dbReference>
<dbReference type="InterPro" id="IPR000477">
    <property type="entry name" value="RT_dom"/>
</dbReference>
<comment type="similarity">
    <text evidence="1">Belongs to the beta type-B retroviral polymerase family. HERV class-II K(HML-2) pol subfamily.</text>
</comment>
<comment type="caution">
    <text evidence="4">The sequence shown here is derived from an EMBL/GenBank/DDBJ whole genome shotgun (WGS) entry which is preliminary data.</text>
</comment>
<dbReference type="SUPFAM" id="SSF56672">
    <property type="entry name" value="DNA/RNA polymerases"/>
    <property type="match status" value="1"/>
</dbReference>
<dbReference type="Pfam" id="PF17919">
    <property type="entry name" value="RT_RNaseH_2"/>
    <property type="match status" value="1"/>
</dbReference>
<keyword evidence="5" id="KW-1185">Reference proteome</keyword>
<dbReference type="EMBL" id="JAUCMX010000018">
    <property type="protein sequence ID" value="KAK3517552.1"/>
    <property type="molecule type" value="Genomic_DNA"/>
</dbReference>